<feature type="region of interest" description="Disordered" evidence="1">
    <location>
        <begin position="79"/>
        <end position="127"/>
    </location>
</feature>
<organism evidence="2 3">
    <name type="scientific">Eragrostis curvula</name>
    <name type="common">weeping love grass</name>
    <dbReference type="NCBI Taxonomy" id="38414"/>
    <lineage>
        <taxon>Eukaryota</taxon>
        <taxon>Viridiplantae</taxon>
        <taxon>Streptophyta</taxon>
        <taxon>Embryophyta</taxon>
        <taxon>Tracheophyta</taxon>
        <taxon>Spermatophyta</taxon>
        <taxon>Magnoliopsida</taxon>
        <taxon>Liliopsida</taxon>
        <taxon>Poales</taxon>
        <taxon>Poaceae</taxon>
        <taxon>PACMAD clade</taxon>
        <taxon>Chloridoideae</taxon>
        <taxon>Eragrostideae</taxon>
        <taxon>Eragrostidinae</taxon>
        <taxon>Eragrostis</taxon>
    </lineage>
</organism>
<dbReference type="EMBL" id="RWGY01000004">
    <property type="protein sequence ID" value="TVU46634.1"/>
    <property type="molecule type" value="Genomic_DNA"/>
</dbReference>
<feature type="compositionally biased region" description="Polar residues" evidence="1">
    <location>
        <begin position="87"/>
        <end position="96"/>
    </location>
</feature>
<feature type="non-terminal residue" evidence="2">
    <location>
        <position position="1"/>
    </location>
</feature>
<evidence type="ECO:0000313" key="3">
    <source>
        <dbReference type="Proteomes" id="UP000324897"/>
    </source>
</evidence>
<dbReference type="AlphaFoldDB" id="A0A5J9WH63"/>
<dbReference type="Gramene" id="TVU46634">
    <property type="protein sequence ID" value="TVU46634"/>
    <property type="gene ID" value="EJB05_06181"/>
</dbReference>
<keyword evidence="3" id="KW-1185">Reference proteome</keyword>
<gene>
    <name evidence="2" type="ORF">EJB05_06181</name>
</gene>
<name>A0A5J9WH63_9POAL</name>
<evidence type="ECO:0000256" key="1">
    <source>
        <dbReference type="SAM" id="MobiDB-lite"/>
    </source>
</evidence>
<comment type="caution">
    <text evidence="2">The sequence shown here is derived from an EMBL/GenBank/DDBJ whole genome shotgun (WGS) entry which is preliminary data.</text>
</comment>
<proteinExistence type="predicted"/>
<reference evidence="2 3" key="1">
    <citation type="journal article" date="2019" name="Sci. Rep.">
        <title>A high-quality genome of Eragrostis curvula grass provides insights into Poaceae evolution and supports new strategies to enhance forage quality.</title>
        <authorList>
            <person name="Carballo J."/>
            <person name="Santos B.A.C.M."/>
            <person name="Zappacosta D."/>
            <person name="Garbus I."/>
            <person name="Selva J.P."/>
            <person name="Gallo C.A."/>
            <person name="Diaz A."/>
            <person name="Albertini E."/>
            <person name="Caccamo M."/>
            <person name="Echenique V."/>
        </authorList>
    </citation>
    <scope>NUCLEOTIDE SEQUENCE [LARGE SCALE GENOMIC DNA]</scope>
    <source>
        <strain evidence="3">cv. Victoria</strain>
        <tissue evidence="2">Leaf</tissue>
    </source>
</reference>
<sequence>MVLFHPLSDGDQLREVARLQLSAVAVRLAGKGISLDGVTDAALDVLLSRTTHKVTSYCCVSVDADAENKDLVFNVRMSEKKPVQPASDESNASSLNDADVTKSSSVKKTKKPGVKRSNKRLDKADRC</sequence>
<accession>A0A5J9WH63</accession>
<protein>
    <submittedName>
        <fullName evidence="2">Uncharacterized protein</fullName>
    </submittedName>
</protein>
<evidence type="ECO:0000313" key="2">
    <source>
        <dbReference type="EMBL" id="TVU46634.1"/>
    </source>
</evidence>
<feature type="compositionally biased region" description="Basic residues" evidence="1">
    <location>
        <begin position="105"/>
        <end position="118"/>
    </location>
</feature>
<dbReference type="Proteomes" id="UP000324897">
    <property type="component" value="Chromosome 5"/>
</dbReference>